<keyword evidence="2" id="KW-0812">Transmembrane</keyword>
<dbReference type="EMBL" id="PGCI01001257">
    <property type="protein sequence ID" value="PLW06086.1"/>
    <property type="molecule type" value="Genomic_DNA"/>
</dbReference>
<evidence type="ECO:0000256" key="2">
    <source>
        <dbReference type="SAM" id="Phobius"/>
    </source>
</evidence>
<dbReference type="Proteomes" id="UP000235392">
    <property type="component" value="Unassembled WGS sequence"/>
</dbReference>
<dbReference type="Proteomes" id="UP000235388">
    <property type="component" value="Unassembled WGS sequence"/>
</dbReference>
<dbReference type="OrthoDB" id="2501173at2759"/>
<feature type="compositionally biased region" description="Low complexity" evidence="1">
    <location>
        <begin position="234"/>
        <end position="245"/>
    </location>
</feature>
<evidence type="ECO:0000313" key="6">
    <source>
        <dbReference type="EMBL" id="PLW40315.1"/>
    </source>
</evidence>
<feature type="compositionally biased region" description="Low complexity" evidence="1">
    <location>
        <begin position="117"/>
        <end position="150"/>
    </location>
</feature>
<protein>
    <submittedName>
        <fullName evidence="5">Uncharacterized protein</fullName>
    </submittedName>
</protein>
<evidence type="ECO:0000313" key="3">
    <source>
        <dbReference type="EMBL" id="PLW06086.1"/>
    </source>
</evidence>
<accession>A0A2N5UM60</accession>
<keyword evidence="7" id="KW-1185">Reference proteome</keyword>
<evidence type="ECO:0000313" key="7">
    <source>
        <dbReference type="Proteomes" id="UP000235388"/>
    </source>
</evidence>
<dbReference type="EMBL" id="PGCJ01000183">
    <property type="protein sequence ID" value="PLW40315.1"/>
    <property type="molecule type" value="Genomic_DNA"/>
</dbReference>
<comment type="caution">
    <text evidence="5">The sequence shown here is derived from an EMBL/GenBank/DDBJ whole genome shotgun (WGS) entry which is preliminary data.</text>
</comment>
<feature type="transmembrane region" description="Helical" evidence="2">
    <location>
        <begin position="270"/>
        <end position="293"/>
    </location>
</feature>
<name>A0A2N5UM60_9BASI</name>
<keyword evidence="2" id="KW-0472">Membrane</keyword>
<dbReference type="EMBL" id="PGCJ01000868">
    <property type="protein sequence ID" value="PLW16521.1"/>
    <property type="molecule type" value="Genomic_DNA"/>
</dbReference>
<dbReference type="AlphaFoldDB" id="A0A2N5UM60"/>
<gene>
    <name evidence="6" type="ORF">PCANC_11178</name>
    <name evidence="4" type="ORF">PCANC_11728</name>
    <name evidence="5" type="ORF">PCASD_09873</name>
    <name evidence="3" type="ORF">PCASD_25411</name>
</gene>
<feature type="region of interest" description="Disordered" evidence="1">
    <location>
        <begin position="342"/>
        <end position="430"/>
    </location>
</feature>
<evidence type="ECO:0000313" key="8">
    <source>
        <dbReference type="Proteomes" id="UP000235392"/>
    </source>
</evidence>
<evidence type="ECO:0000256" key="1">
    <source>
        <dbReference type="SAM" id="MobiDB-lite"/>
    </source>
</evidence>
<proteinExistence type="predicted"/>
<dbReference type="EMBL" id="PGCI01000122">
    <property type="protein sequence ID" value="PLW38845.1"/>
    <property type="molecule type" value="Genomic_DNA"/>
</dbReference>
<dbReference type="STRING" id="200324.A0A2N5UM60"/>
<feature type="region of interest" description="Disordered" evidence="1">
    <location>
        <begin position="25"/>
        <end position="245"/>
    </location>
</feature>
<feature type="compositionally biased region" description="Polar residues" evidence="1">
    <location>
        <begin position="166"/>
        <end position="190"/>
    </location>
</feature>
<evidence type="ECO:0000313" key="4">
    <source>
        <dbReference type="EMBL" id="PLW16521.1"/>
    </source>
</evidence>
<evidence type="ECO:0000313" key="5">
    <source>
        <dbReference type="EMBL" id="PLW38845.1"/>
    </source>
</evidence>
<keyword evidence="2" id="KW-1133">Transmembrane helix</keyword>
<reference evidence="7 8" key="1">
    <citation type="submission" date="2017-11" db="EMBL/GenBank/DDBJ databases">
        <title>De novo assembly and phasing of dikaryotic genomes from two isolates of Puccinia coronata f. sp. avenae, the causal agent of oat crown rust.</title>
        <authorList>
            <person name="Miller M.E."/>
            <person name="Zhang Y."/>
            <person name="Omidvar V."/>
            <person name="Sperschneider J."/>
            <person name="Schwessinger B."/>
            <person name="Raley C."/>
            <person name="Palmer J.M."/>
            <person name="Garnica D."/>
            <person name="Upadhyaya N."/>
            <person name="Rathjen J."/>
            <person name="Taylor J.M."/>
            <person name="Park R.F."/>
            <person name="Dodds P.N."/>
            <person name="Hirsch C.D."/>
            <person name="Kianian S.F."/>
            <person name="Figueroa M."/>
        </authorList>
    </citation>
    <scope>NUCLEOTIDE SEQUENCE [LARGE SCALE GENOMIC DNA]</scope>
    <source>
        <strain evidence="4">12NC29</strain>
        <strain evidence="5">12SD80</strain>
    </source>
</reference>
<organism evidence="5 8">
    <name type="scientific">Puccinia coronata f. sp. avenae</name>
    <dbReference type="NCBI Taxonomy" id="200324"/>
    <lineage>
        <taxon>Eukaryota</taxon>
        <taxon>Fungi</taxon>
        <taxon>Dikarya</taxon>
        <taxon>Basidiomycota</taxon>
        <taxon>Pucciniomycotina</taxon>
        <taxon>Pucciniomycetes</taxon>
        <taxon>Pucciniales</taxon>
        <taxon>Pucciniaceae</taxon>
        <taxon>Puccinia</taxon>
    </lineage>
</organism>
<sequence>MSIKHLMPVSNTSVISSTSVITEEPGVYQQAKQPEPLRFQTGHSRRTTTSTAAGLEDSPSGRLSISLRSRHERIRRAKIEDAKQPDPATTDDSSKPSATQSSSPVPAGNRAQTVKQVVATTNPTTPTKPVTLADDAANPNARPTTATQTNSTVNSSPKTPAVVAIDTNTAPITNVSPTNSRASVNPNPTAAKSAAPLGVPLTVTPETSRGGTTKDKSTLPGTAAVGKPSIQTVTSPPTAPAATITPNIHTESPKVEKVPDSPLKGNTGQLTSIAVGVACAASLVIFAILVVICKIRVSRKRARQQERYGDDFFGSHERPSFSDSDGSRKSLFVVPRPFGKFSESAQEKPLGNTHLTGIGTHGLPPTQSLDDSSRKYPPAPLNMQSSSYTNIPPRPPRSPLRPQATHKPEAYHNPHGYSATNSYTPDTQSIYSTNTAKGKAAAPELYGHPSHEYNYAMEYLDHHYPDSNVDSTYQSNHHQGEMIGMGFMPVEDRPYDSRYTVDRNGILNNYTPSISTAARESDYYYKKRVP</sequence>
<feature type="compositionally biased region" description="Polar residues" evidence="1">
    <location>
        <begin position="418"/>
        <end position="430"/>
    </location>
</feature>